<accession>I3EET4</accession>
<dbReference type="VEuPathDB" id="MicrosporidiaDB:NEQG_02278"/>
<evidence type="ECO:0000313" key="2">
    <source>
        <dbReference type="Proteomes" id="UP000002872"/>
    </source>
</evidence>
<gene>
    <name evidence="1" type="ORF">NEQG_02278</name>
</gene>
<protein>
    <submittedName>
        <fullName evidence="1">Uncharacterized protein</fullName>
    </submittedName>
</protein>
<name>I3EET4_NEMP3</name>
<proteinExistence type="predicted"/>
<organism evidence="1 2">
    <name type="scientific">Nematocida parisii (strain ERTm3)</name>
    <name type="common">Nematode killer fungus</name>
    <dbReference type="NCBI Taxonomy" id="935791"/>
    <lineage>
        <taxon>Eukaryota</taxon>
        <taxon>Fungi</taxon>
        <taxon>Fungi incertae sedis</taxon>
        <taxon>Microsporidia</taxon>
        <taxon>Nematocida</taxon>
    </lineage>
</organism>
<dbReference type="Proteomes" id="UP000002872">
    <property type="component" value="Unassembled WGS sequence"/>
</dbReference>
<dbReference type="EMBL" id="GL870881">
    <property type="protein sequence ID" value="EIJ87731.1"/>
    <property type="molecule type" value="Genomic_DNA"/>
</dbReference>
<reference evidence="1" key="1">
    <citation type="submission" date="2011-01" db="EMBL/GenBank/DDBJ databases">
        <title>The Genome Sequence of Nematocida parisii strain ERTm3.</title>
        <authorList>
            <consortium name="The Broad Institute Genome Sequencing Platform"/>
            <consortium name="The Broad Institute Genome Sequencing Center for Infectious Disease"/>
            <person name="Cuomo C."/>
            <person name="Troemel E."/>
            <person name="Young S.K."/>
            <person name="Zeng Q."/>
            <person name="Gargeya S."/>
            <person name="Fitzgerald M."/>
            <person name="Haas B."/>
            <person name="Abouelleil A."/>
            <person name="Alvarado L."/>
            <person name="Arachchi H.M."/>
            <person name="Berlin A."/>
            <person name="Chapman S.B."/>
            <person name="Gearin G."/>
            <person name="Goldberg J."/>
            <person name="Griggs A."/>
            <person name="Gujja S."/>
            <person name="Hansen M."/>
            <person name="Heiman D."/>
            <person name="Howarth C."/>
            <person name="Larimer J."/>
            <person name="Lui A."/>
            <person name="MacDonald P.J.P."/>
            <person name="McCowen C."/>
            <person name="Montmayeur A."/>
            <person name="Murphy C."/>
            <person name="Neiman D."/>
            <person name="Pearson M."/>
            <person name="Priest M."/>
            <person name="Roberts A."/>
            <person name="Saif S."/>
            <person name="Shea T."/>
            <person name="Sisk P."/>
            <person name="Stolte C."/>
            <person name="Sykes S."/>
            <person name="Wortman J."/>
            <person name="Nusbaum C."/>
            <person name="Birren B."/>
        </authorList>
    </citation>
    <scope>NUCLEOTIDE SEQUENCE</scope>
    <source>
        <strain evidence="1">ERTm3</strain>
    </source>
</reference>
<dbReference type="HOGENOM" id="CLU_2923157_0_0_1"/>
<sequence>MIYINFTVILNLRFLYFKKIWVPTGMNKINKVHESVLPSDGILILSIFEITRIININYFIR</sequence>
<evidence type="ECO:0000313" key="1">
    <source>
        <dbReference type="EMBL" id="EIJ87731.1"/>
    </source>
</evidence>
<keyword evidence="2" id="KW-1185">Reference proteome</keyword>
<dbReference type="InParanoid" id="I3EET4"/>
<dbReference type="AlphaFoldDB" id="I3EET4"/>